<dbReference type="InterPro" id="IPR032299">
    <property type="entry name" value="DUF4843"/>
</dbReference>
<dbReference type="PROSITE" id="PS51257">
    <property type="entry name" value="PROKAR_LIPOPROTEIN"/>
    <property type="match status" value="1"/>
</dbReference>
<feature type="chain" id="PRO_5047057178" evidence="1">
    <location>
        <begin position="22"/>
        <end position="244"/>
    </location>
</feature>
<feature type="signal peptide" evidence="1">
    <location>
        <begin position="1"/>
        <end position="21"/>
    </location>
</feature>
<dbReference type="Proteomes" id="UP001207742">
    <property type="component" value="Unassembled WGS sequence"/>
</dbReference>
<dbReference type="EMBL" id="JAPDNS010000001">
    <property type="protein sequence ID" value="MCW3484170.1"/>
    <property type="molecule type" value="Genomic_DNA"/>
</dbReference>
<organism evidence="2 3">
    <name type="scientific">Chitinophaga nivalis</name>
    <dbReference type="NCBI Taxonomy" id="2991709"/>
    <lineage>
        <taxon>Bacteria</taxon>
        <taxon>Pseudomonadati</taxon>
        <taxon>Bacteroidota</taxon>
        <taxon>Chitinophagia</taxon>
        <taxon>Chitinophagales</taxon>
        <taxon>Chitinophagaceae</taxon>
        <taxon>Chitinophaga</taxon>
    </lineage>
</organism>
<evidence type="ECO:0000313" key="3">
    <source>
        <dbReference type="Proteomes" id="UP001207742"/>
    </source>
</evidence>
<dbReference type="RefSeq" id="WP_264729689.1">
    <property type="nucleotide sequence ID" value="NZ_JAPDNR010000001.1"/>
</dbReference>
<evidence type="ECO:0000256" key="1">
    <source>
        <dbReference type="SAM" id="SignalP"/>
    </source>
</evidence>
<keyword evidence="3" id="KW-1185">Reference proteome</keyword>
<keyword evidence="1" id="KW-0732">Signal</keyword>
<reference evidence="2 3" key="1">
    <citation type="submission" date="2022-10" db="EMBL/GenBank/DDBJ databases">
        <title>Chitinophaga nivalis PC15 sp. nov., isolated from Pyeongchang county, South Korea.</title>
        <authorList>
            <person name="Trinh H.N."/>
        </authorList>
    </citation>
    <scope>NUCLEOTIDE SEQUENCE [LARGE SCALE GENOMIC DNA]</scope>
    <source>
        <strain evidence="2 3">PC14</strain>
    </source>
</reference>
<gene>
    <name evidence="2" type="ORF">OL497_09720</name>
</gene>
<comment type="caution">
    <text evidence="2">The sequence shown here is derived from an EMBL/GenBank/DDBJ whole genome shotgun (WGS) entry which is preliminary data.</text>
</comment>
<dbReference type="Pfam" id="PF16132">
    <property type="entry name" value="DUF4843"/>
    <property type="match status" value="1"/>
</dbReference>
<accession>A0ABT3IJL6</accession>
<proteinExistence type="predicted"/>
<protein>
    <submittedName>
        <fullName evidence="2">DUF4843 domain-containing protein</fullName>
    </submittedName>
</protein>
<evidence type="ECO:0000313" key="2">
    <source>
        <dbReference type="EMBL" id="MCW3484170.1"/>
    </source>
</evidence>
<sequence>MKKLAIISALALLAASCTQDAGLTYSGKDKIYFTYNYTLLNQVINFDKVTFSFGMKPEQVIKDTAKIAVRVMGQRSDKDRQYRLSIDNDSTTAIPGVHYEVLPPLQTFQKGIFEDTLRIVVLRSSLNGSHITQENRRLRLRMESSDDFDNGTKQGAAIDLYINNYLSEPRWWKQYEGSGLYYYHPEKWKILMTFHDNFKDPNKDYPMDANLVYSYFSSLRNYLIQNPTYDKETRARVLIDKLVP</sequence>
<name>A0ABT3IJL6_9BACT</name>